<dbReference type="EMBL" id="CAJNOR010003580">
    <property type="protein sequence ID" value="CAF1427611.1"/>
    <property type="molecule type" value="Genomic_DNA"/>
</dbReference>
<dbReference type="Proteomes" id="UP000663852">
    <property type="component" value="Unassembled WGS sequence"/>
</dbReference>
<accession>A0A815MPZ9</accession>
<name>A0A815MPZ9_ADIRI</name>
<gene>
    <name evidence="3" type="ORF">EDS130_LOCUS40774</name>
    <name evidence="2" type="ORF">XAT740_LOCUS35593</name>
</gene>
<protein>
    <submittedName>
        <fullName evidence="2">Uncharacterized protein</fullName>
    </submittedName>
</protein>
<feature type="transmembrane region" description="Helical" evidence="1">
    <location>
        <begin position="37"/>
        <end position="58"/>
    </location>
</feature>
<dbReference type="OrthoDB" id="10049978at2759"/>
<keyword evidence="1" id="KW-0812">Transmembrane</keyword>
<evidence type="ECO:0000313" key="3">
    <source>
        <dbReference type="EMBL" id="CAF1470658.1"/>
    </source>
</evidence>
<keyword evidence="4" id="KW-1185">Reference proteome</keyword>
<evidence type="ECO:0000256" key="1">
    <source>
        <dbReference type="SAM" id="Phobius"/>
    </source>
</evidence>
<organism evidence="2 4">
    <name type="scientific">Adineta ricciae</name>
    <name type="common">Rotifer</name>
    <dbReference type="NCBI Taxonomy" id="249248"/>
    <lineage>
        <taxon>Eukaryota</taxon>
        <taxon>Metazoa</taxon>
        <taxon>Spiralia</taxon>
        <taxon>Gnathifera</taxon>
        <taxon>Rotifera</taxon>
        <taxon>Eurotatoria</taxon>
        <taxon>Bdelloidea</taxon>
        <taxon>Adinetida</taxon>
        <taxon>Adinetidae</taxon>
        <taxon>Adineta</taxon>
    </lineage>
</organism>
<feature type="transmembrane region" description="Helical" evidence="1">
    <location>
        <begin position="100"/>
        <end position="119"/>
    </location>
</feature>
<dbReference type="EMBL" id="CAJNOJ010000505">
    <property type="protein sequence ID" value="CAF1470658.1"/>
    <property type="molecule type" value="Genomic_DNA"/>
</dbReference>
<evidence type="ECO:0000313" key="2">
    <source>
        <dbReference type="EMBL" id="CAF1427611.1"/>
    </source>
</evidence>
<comment type="caution">
    <text evidence="2">The sequence shown here is derived from an EMBL/GenBank/DDBJ whole genome shotgun (WGS) entry which is preliminary data.</text>
</comment>
<sequence length="180" mass="20086">MHSMVAAFSPYTVKRRRVEIVRGYCCRFLQCSFPCGIVMLVLSILFILVGSIQLIYIIHFNGCNTTSTSDYEFDEDSSILSPLASSSSSAWNCNRQTMKVLGITFTVTGAVLFFIGVLVTKYSRLSEENNVIRTPASSLIPNHPKTSVTSHHHPHYPTSHYYRTPSGSLNDTNTIVVSIR</sequence>
<keyword evidence="1" id="KW-1133">Transmembrane helix</keyword>
<keyword evidence="1" id="KW-0472">Membrane</keyword>
<proteinExistence type="predicted"/>
<evidence type="ECO:0000313" key="4">
    <source>
        <dbReference type="Proteomes" id="UP000663828"/>
    </source>
</evidence>
<dbReference type="Proteomes" id="UP000663828">
    <property type="component" value="Unassembled WGS sequence"/>
</dbReference>
<dbReference type="AlphaFoldDB" id="A0A815MPZ9"/>
<reference evidence="2" key="1">
    <citation type="submission" date="2021-02" db="EMBL/GenBank/DDBJ databases">
        <authorList>
            <person name="Nowell W R."/>
        </authorList>
    </citation>
    <scope>NUCLEOTIDE SEQUENCE</scope>
</reference>